<organism evidence="2 3">
    <name type="scientific">Streptomyces roseirectus</name>
    <dbReference type="NCBI Taxonomy" id="2768066"/>
    <lineage>
        <taxon>Bacteria</taxon>
        <taxon>Bacillati</taxon>
        <taxon>Actinomycetota</taxon>
        <taxon>Actinomycetes</taxon>
        <taxon>Kitasatosporales</taxon>
        <taxon>Streptomycetaceae</taxon>
        <taxon>Streptomyces</taxon>
    </lineage>
</organism>
<dbReference type="Proteomes" id="UP000516052">
    <property type="component" value="Chromosome"/>
</dbReference>
<accession>A0A7H0IHC6</accession>
<evidence type="ECO:0000313" key="2">
    <source>
        <dbReference type="EMBL" id="QNP72192.1"/>
    </source>
</evidence>
<dbReference type="KEGG" id="sroi:IAG44_24105"/>
<keyword evidence="3" id="KW-1185">Reference proteome</keyword>
<dbReference type="Pfam" id="PF19054">
    <property type="entry name" value="DUF5753"/>
    <property type="match status" value="1"/>
</dbReference>
<evidence type="ECO:0000313" key="3">
    <source>
        <dbReference type="Proteomes" id="UP000516052"/>
    </source>
</evidence>
<proteinExistence type="predicted"/>
<sequence>MDPLLSFEDVAQYEHVFANALVPGLLQTPRHMLAVASPAWSATPR</sequence>
<reference evidence="2 3" key="1">
    <citation type="submission" date="2020-08" db="EMBL/GenBank/DDBJ databases">
        <title>A novel species.</title>
        <authorList>
            <person name="Gao J."/>
        </authorList>
    </citation>
    <scope>NUCLEOTIDE SEQUENCE [LARGE SCALE GENOMIC DNA]</scope>
    <source>
        <strain evidence="2 3">CRXT-G-22</strain>
    </source>
</reference>
<protein>
    <recommendedName>
        <fullName evidence="1">DUF5753 domain-containing protein</fullName>
    </recommendedName>
</protein>
<evidence type="ECO:0000259" key="1">
    <source>
        <dbReference type="Pfam" id="PF19054"/>
    </source>
</evidence>
<gene>
    <name evidence="2" type="ORF">IAG44_24105</name>
</gene>
<feature type="domain" description="DUF5753" evidence="1">
    <location>
        <begin position="4"/>
        <end position="38"/>
    </location>
</feature>
<dbReference type="RefSeq" id="WP_187749149.1">
    <property type="nucleotide sequence ID" value="NZ_CP060828.1"/>
</dbReference>
<dbReference type="EMBL" id="CP060828">
    <property type="protein sequence ID" value="QNP72192.1"/>
    <property type="molecule type" value="Genomic_DNA"/>
</dbReference>
<dbReference type="AlphaFoldDB" id="A0A7H0IHC6"/>
<dbReference type="InterPro" id="IPR043917">
    <property type="entry name" value="DUF5753"/>
</dbReference>
<name>A0A7H0IHC6_9ACTN</name>